<dbReference type="KEGG" id="lcre:Pla8534_19410"/>
<feature type="compositionally biased region" description="Polar residues" evidence="1">
    <location>
        <begin position="65"/>
        <end position="75"/>
    </location>
</feature>
<keyword evidence="2" id="KW-0732">Signal</keyword>
<accession>A0A518DQN7</accession>
<dbReference type="Proteomes" id="UP000317648">
    <property type="component" value="Chromosome"/>
</dbReference>
<dbReference type="AlphaFoldDB" id="A0A518DQN7"/>
<evidence type="ECO:0000256" key="2">
    <source>
        <dbReference type="SAM" id="SignalP"/>
    </source>
</evidence>
<feature type="compositionally biased region" description="Basic and acidic residues" evidence="1">
    <location>
        <begin position="100"/>
        <end position="109"/>
    </location>
</feature>
<evidence type="ECO:0000256" key="1">
    <source>
        <dbReference type="SAM" id="MobiDB-lite"/>
    </source>
</evidence>
<feature type="compositionally biased region" description="Polar residues" evidence="1">
    <location>
        <begin position="43"/>
        <end position="52"/>
    </location>
</feature>
<feature type="chain" id="PRO_5021928872" description="Lipoprotein" evidence="2">
    <location>
        <begin position="28"/>
        <end position="260"/>
    </location>
</feature>
<sequence precursor="true">MIRFQTLAIAAALCTLLTSGCSPTTPATNNGDFLVLPGASSPAPANTSQLSEQAAPPSDVKTTGDPASSLETSPASELANDDKLADNEQLDETDQVAQADDDKARDRALPAEPAPGRFQEQFTKPRTDLPPLQADANGVFEVTFQDLELKMPPASVYDEKTMMTDRVRELLDQKIRIIGFIHGGSTYTSRDIKQFVMVRHFDGRFGVREVVACHHILVTLDRGIDYTVKPITVEGVLKLSLYQGDDGNTWCVYALKGKAL</sequence>
<dbReference type="OrthoDB" id="267771at2"/>
<gene>
    <name evidence="3" type="ORF">Pla8534_19410</name>
</gene>
<evidence type="ECO:0008006" key="5">
    <source>
        <dbReference type="Google" id="ProtNLM"/>
    </source>
</evidence>
<evidence type="ECO:0000313" key="3">
    <source>
        <dbReference type="EMBL" id="QDU94153.1"/>
    </source>
</evidence>
<dbReference type="Gene3D" id="2.40.50.870">
    <property type="entry name" value="Protein of unknown function (DUF3299)"/>
    <property type="match status" value="1"/>
</dbReference>
<keyword evidence="4" id="KW-1185">Reference proteome</keyword>
<dbReference type="PROSITE" id="PS51257">
    <property type="entry name" value="PROKAR_LIPOPROTEIN"/>
    <property type="match status" value="1"/>
</dbReference>
<proteinExistence type="predicted"/>
<organism evidence="3 4">
    <name type="scientific">Lignipirellula cremea</name>
    <dbReference type="NCBI Taxonomy" id="2528010"/>
    <lineage>
        <taxon>Bacteria</taxon>
        <taxon>Pseudomonadati</taxon>
        <taxon>Planctomycetota</taxon>
        <taxon>Planctomycetia</taxon>
        <taxon>Pirellulales</taxon>
        <taxon>Pirellulaceae</taxon>
        <taxon>Lignipirellula</taxon>
    </lineage>
</organism>
<dbReference type="EMBL" id="CP036433">
    <property type="protein sequence ID" value="QDU94153.1"/>
    <property type="molecule type" value="Genomic_DNA"/>
</dbReference>
<feature type="signal peptide" evidence="2">
    <location>
        <begin position="1"/>
        <end position="27"/>
    </location>
</feature>
<name>A0A518DQN7_9BACT</name>
<protein>
    <recommendedName>
        <fullName evidence="5">Lipoprotein</fullName>
    </recommendedName>
</protein>
<feature type="region of interest" description="Disordered" evidence="1">
    <location>
        <begin position="32"/>
        <end position="133"/>
    </location>
</feature>
<reference evidence="3 4" key="1">
    <citation type="submission" date="2019-02" db="EMBL/GenBank/DDBJ databases">
        <title>Deep-cultivation of Planctomycetes and their phenomic and genomic characterization uncovers novel biology.</title>
        <authorList>
            <person name="Wiegand S."/>
            <person name="Jogler M."/>
            <person name="Boedeker C."/>
            <person name="Pinto D."/>
            <person name="Vollmers J."/>
            <person name="Rivas-Marin E."/>
            <person name="Kohn T."/>
            <person name="Peeters S.H."/>
            <person name="Heuer A."/>
            <person name="Rast P."/>
            <person name="Oberbeckmann S."/>
            <person name="Bunk B."/>
            <person name="Jeske O."/>
            <person name="Meyerdierks A."/>
            <person name="Storesund J.E."/>
            <person name="Kallscheuer N."/>
            <person name="Luecker S."/>
            <person name="Lage O.M."/>
            <person name="Pohl T."/>
            <person name="Merkel B.J."/>
            <person name="Hornburger P."/>
            <person name="Mueller R.-W."/>
            <person name="Bruemmer F."/>
            <person name="Labrenz M."/>
            <person name="Spormann A.M."/>
            <person name="Op den Camp H."/>
            <person name="Overmann J."/>
            <person name="Amann R."/>
            <person name="Jetten M.S.M."/>
            <person name="Mascher T."/>
            <person name="Medema M.H."/>
            <person name="Devos D.P."/>
            <person name="Kaster A.-K."/>
            <person name="Ovreas L."/>
            <person name="Rohde M."/>
            <person name="Galperin M.Y."/>
            <person name="Jogler C."/>
        </authorList>
    </citation>
    <scope>NUCLEOTIDE SEQUENCE [LARGE SCALE GENOMIC DNA]</scope>
    <source>
        <strain evidence="3 4">Pla85_3_4</strain>
    </source>
</reference>
<dbReference type="RefSeq" id="WP_145052058.1">
    <property type="nucleotide sequence ID" value="NZ_CP036433.1"/>
</dbReference>
<evidence type="ECO:0000313" key="4">
    <source>
        <dbReference type="Proteomes" id="UP000317648"/>
    </source>
</evidence>